<dbReference type="STRING" id="1121420.SAMN02746098_01951"/>
<gene>
    <name evidence="3" type="ORF">SAMN02746098_01951</name>
</gene>
<dbReference type="Pfam" id="PF13560">
    <property type="entry name" value="HTH_31"/>
    <property type="match status" value="1"/>
</dbReference>
<keyword evidence="4" id="KW-1185">Reference proteome</keyword>
<dbReference type="SMART" id="SM00530">
    <property type="entry name" value="HTH_XRE"/>
    <property type="match status" value="1"/>
</dbReference>
<dbReference type="PROSITE" id="PS50943">
    <property type="entry name" value="HTH_CROC1"/>
    <property type="match status" value="1"/>
</dbReference>
<evidence type="ECO:0000256" key="1">
    <source>
        <dbReference type="ARBA" id="ARBA00023125"/>
    </source>
</evidence>
<protein>
    <submittedName>
        <fullName evidence="3">DNA-binding transcriptional regulator, XRE-family HTH domain</fullName>
    </submittedName>
</protein>
<dbReference type="PANTHER" id="PTHR46558:SF11">
    <property type="entry name" value="HTH-TYPE TRANSCRIPTIONAL REGULATOR XRE"/>
    <property type="match status" value="1"/>
</dbReference>
<dbReference type="GO" id="GO:0003677">
    <property type="term" value="F:DNA binding"/>
    <property type="evidence" value="ECO:0007669"/>
    <property type="project" value="UniProtKB-KW"/>
</dbReference>
<evidence type="ECO:0000313" key="3">
    <source>
        <dbReference type="EMBL" id="SHH97810.1"/>
    </source>
</evidence>
<organism evidence="3 4">
    <name type="scientific">Desulfosporosinus lacus DSM 15449</name>
    <dbReference type="NCBI Taxonomy" id="1121420"/>
    <lineage>
        <taxon>Bacteria</taxon>
        <taxon>Bacillati</taxon>
        <taxon>Bacillota</taxon>
        <taxon>Clostridia</taxon>
        <taxon>Eubacteriales</taxon>
        <taxon>Desulfitobacteriaceae</taxon>
        <taxon>Desulfosporosinus</taxon>
    </lineage>
</organism>
<dbReference type="Gene3D" id="1.10.260.40">
    <property type="entry name" value="lambda repressor-like DNA-binding domains"/>
    <property type="match status" value="1"/>
</dbReference>
<dbReference type="EMBL" id="FQXJ01000006">
    <property type="protein sequence ID" value="SHH97810.1"/>
    <property type="molecule type" value="Genomic_DNA"/>
</dbReference>
<dbReference type="PANTHER" id="PTHR46558">
    <property type="entry name" value="TRACRIPTIONAL REGULATORY PROTEIN-RELATED-RELATED"/>
    <property type="match status" value="1"/>
</dbReference>
<dbReference type="Proteomes" id="UP000183954">
    <property type="component" value="Unassembled WGS sequence"/>
</dbReference>
<dbReference type="CDD" id="cd00093">
    <property type="entry name" value="HTH_XRE"/>
    <property type="match status" value="1"/>
</dbReference>
<evidence type="ECO:0000313" key="4">
    <source>
        <dbReference type="Proteomes" id="UP000183954"/>
    </source>
</evidence>
<sequence length="116" mass="13495">MNAILGVRIRSLRESKGFTQEQIAEKIKCSRQKYARLEKGLIDISYACLMTIAQVLGIKVEDITSSVNNISQEQPMFRANNDSIQEDEFEYINKMIDTFYVHRKLYQSVRQVNVDE</sequence>
<dbReference type="SUPFAM" id="SSF47413">
    <property type="entry name" value="lambda repressor-like DNA-binding domains"/>
    <property type="match status" value="1"/>
</dbReference>
<feature type="domain" description="HTH cro/C1-type" evidence="2">
    <location>
        <begin position="9"/>
        <end position="63"/>
    </location>
</feature>
<reference evidence="4" key="1">
    <citation type="submission" date="2016-11" db="EMBL/GenBank/DDBJ databases">
        <authorList>
            <person name="Varghese N."/>
            <person name="Submissions S."/>
        </authorList>
    </citation>
    <scope>NUCLEOTIDE SEQUENCE [LARGE SCALE GENOMIC DNA]</scope>
    <source>
        <strain evidence="4">DSM 15449</strain>
    </source>
</reference>
<dbReference type="RefSeq" id="WP_073029546.1">
    <property type="nucleotide sequence ID" value="NZ_FQXJ01000006.1"/>
</dbReference>
<dbReference type="InterPro" id="IPR010982">
    <property type="entry name" value="Lambda_DNA-bd_dom_sf"/>
</dbReference>
<name>A0A1M5XDB1_9FIRM</name>
<accession>A0A1M5XDB1</accession>
<proteinExistence type="predicted"/>
<dbReference type="AlphaFoldDB" id="A0A1M5XDB1"/>
<keyword evidence="1 3" id="KW-0238">DNA-binding</keyword>
<dbReference type="OrthoDB" id="371153at2"/>
<evidence type="ECO:0000259" key="2">
    <source>
        <dbReference type="PROSITE" id="PS50943"/>
    </source>
</evidence>
<dbReference type="InterPro" id="IPR001387">
    <property type="entry name" value="Cro/C1-type_HTH"/>
</dbReference>